<dbReference type="Proteomes" id="UP001438707">
    <property type="component" value="Unassembled WGS sequence"/>
</dbReference>
<dbReference type="InterPro" id="IPR029058">
    <property type="entry name" value="AB_hydrolase_fold"/>
</dbReference>
<protein>
    <recommendedName>
        <fullName evidence="1">Fungal lipase-type domain-containing protein</fullName>
    </recommendedName>
</protein>
<dbReference type="SUPFAM" id="SSF53474">
    <property type="entry name" value="alpha/beta-Hydrolases"/>
    <property type="match status" value="1"/>
</dbReference>
<evidence type="ECO:0000259" key="1">
    <source>
        <dbReference type="Pfam" id="PF01764"/>
    </source>
</evidence>
<gene>
    <name evidence="2" type="ORF">WJX74_000973</name>
</gene>
<evidence type="ECO:0000313" key="2">
    <source>
        <dbReference type="EMBL" id="KAK9816336.1"/>
    </source>
</evidence>
<dbReference type="InterPro" id="IPR002921">
    <property type="entry name" value="Fungal_lipase-type"/>
</dbReference>
<feature type="domain" description="Fungal lipase-type" evidence="1">
    <location>
        <begin position="15"/>
        <end position="79"/>
    </location>
</feature>
<proteinExistence type="predicted"/>
<dbReference type="Gene3D" id="3.40.50.1820">
    <property type="entry name" value="alpha/beta hydrolase"/>
    <property type="match status" value="1"/>
</dbReference>
<keyword evidence="3" id="KW-1185">Reference proteome</keyword>
<name>A0AAW1Q3C7_9CHLO</name>
<dbReference type="EMBL" id="JALJOS010000078">
    <property type="protein sequence ID" value="KAK9816336.1"/>
    <property type="molecule type" value="Genomic_DNA"/>
</dbReference>
<accession>A0AAW1Q3C7</accession>
<reference evidence="2 3" key="1">
    <citation type="journal article" date="2024" name="Nat. Commun.">
        <title>Phylogenomics reveals the evolutionary origins of lichenization in chlorophyte algae.</title>
        <authorList>
            <person name="Puginier C."/>
            <person name="Libourel C."/>
            <person name="Otte J."/>
            <person name="Skaloud P."/>
            <person name="Haon M."/>
            <person name="Grisel S."/>
            <person name="Petersen M."/>
            <person name="Berrin J.G."/>
            <person name="Delaux P.M."/>
            <person name="Dal Grande F."/>
            <person name="Keller J."/>
        </authorList>
    </citation>
    <scope>NUCLEOTIDE SEQUENCE [LARGE SCALE GENOMIC DNA]</scope>
    <source>
        <strain evidence="2 3">SAG 2145</strain>
    </source>
</reference>
<evidence type="ECO:0000313" key="3">
    <source>
        <dbReference type="Proteomes" id="UP001438707"/>
    </source>
</evidence>
<dbReference type="AlphaFoldDB" id="A0AAW1Q3C7"/>
<sequence length="90" mass="9434">MQASEIAALREASLPGPQQAVTQQGHSLGGALGVLAAYDLAQAAAKQGLDVRLACYTSGAPRNTFGAPRMGDHSLQLVMSNCTWFMEPCQ</sequence>
<comment type="caution">
    <text evidence="2">The sequence shown here is derived from an EMBL/GenBank/DDBJ whole genome shotgun (WGS) entry which is preliminary data.</text>
</comment>
<organism evidence="2 3">
    <name type="scientific">Apatococcus lobatus</name>
    <dbReference type="NCBI Taxonomy" id="904363"/>
    <lineage>
        <taxon>Eukaryota</taxon>
        <taxon>Viridiplantae</taxon>
        <taxon>Chlorophyta</taxon>
        <taxon>core chlorophytes</taxon>
        <taxon>Trebouxiophyceae</taxon>
        <taxon>Chlorellales</taxon>
        <taxon>Chlorellaceae</taxon>
        <taxon>Apatococcus</taxon>
    </lineage>
</organism>
<dbReference type="Pfam" id="PF01764">
    <property type="entry name" value="Lipase_3"/>
    <property type="match status" value="1"/>
</dbReference>
<dbReference type="GO" id="GO:0006629">
    <property type="term" value="P:lipid metabolic process"/>
    <property type="evidence" value="ECO:0007669"/>
    <property type="project" value="InterPro"/>
</dbReference>